<dbReference type="SUPFAM" id="SSF52283">
    <property type="entry name" value="Formate/glycerate dehydrogenase catalytic domain-like"/>
    <property type="match status" value="1"/>
</dbReference>
<name>A0A1I3C345_9EURY</name>
<evidence type="ECO:0000313" key="6">
    <source>
        <dbReference type="EMBL" id="SFH68870.1"/>
    </source>
</evidence>
<dbReference type="CDD" id="cd05300">
    <property type="entry name" value="2-Hacid_dh_1"/>
    <property type="match status" value="1"/>
</dbReference>
<dbReference type="InterPro" id="IPR006139">
    <property type="entry name" value="D-isomer_2_OHA_DH_cat_dom"/>
</dbReference>
<dbReference type="PANTHER" id="PTHR43333:SF1">
    <property type="entry name" value="D-ISOMER SPECIFIC 2-HYDROXYACID DEHYDROGENASE NAD-BINDING DOMAIN-CONTAINING PROTEIN"/>
    <property type="match status" value="1"/>
</dbReference>
<dbReference type="SUPFAM" id="SSF51735">
    <property type="entry name" value="NAD(P)-binding Rossmann-fold domains"/>
    <property type="match status" value="1"/>
</dbReference>
<reference evidence="6 7" key="1">
    <citation type="submission" date="2016-10" db="EMBL/GenBank/DDBJ databases">
        <authorList>
            <person name="Varghese N."/>
            <person name="Submissions S."/>
        </authorList>
    </citation>
    <scope>NUCLEOTIDE SEQUENCE [LARGE SCALE GENOMIC DNA]</scope>
    <source>
        <strain evidence="6 7">CGMCC 1.6377</strain>
    </source>
</reference>
<dbReference type="InterPro" id="IPR036291">
    <property type="entry name" value="NAD(P)-bd_dom_sf"/>
</dbReference>
<comment type="similarity">
    <text evidence="3">Belongs to the D-isomer specific 2-hydroxyacid dehydrogenase family.</text>
</comment>
<dbReference type="RefSeq" id="WP_149785196.1">
    <property type="nucleotide sequence ID" value="NZ_BAAADP010000002.1"/>
</dbReference>
<evidence type="ECO:0000256" key="3">
    <source>
        <dbReference type="RuleBase" id="RU003719"/>
    </source>
</evidence>
<dbReference type="GO" id="GO:0016616">
    <property type="term" value="F:oxidoreductase activity, acting on the CH-OH group of donors, NAD or NADP as acceptor"/>
    <property type="evidence" value="ECO:0007669"/>
    <property type="project" value="InterPro"/>
</dbReference>
<dbReference type="Pfam" id="PF00389">
    <property type="entry name" value="2-Hacid_dh"/>
    <property type="match status" value="1"/>
</dbReference>
<accession>A0A1I3C345</accession>
<dbReference type="PROSITE" id="PS00671">
    <property type="entry name" value="D_2_HYDROXYACID_DH_3"/>
    <property type="match status" value="1"/>
</dbReference>
<protein>
    <submittedName>
        <fullName evidence="6">Phosphoglycerate dehydrogenase</fullName>
    </submittedName>
</protein>
<sequence length="333" mass="35875">MKGSVDPTTDAAGTDVLLHHSVSAVFGGDFVRSLRSQLDATLPSEDRIETATTAVESGAAIGDADVVLTVRPVSEELPERAAPDWVQTLNSGVDSYDLDELADRGIAVTNAAGVAANPIAEQVLGYLLVFERRIHKGIRQQERDGIWRDYSAGELGGKTLGIVGVGAIGTRVAELASGFDMEVIGTKRTPETAPDIVDEVYPPSELPELLARSDYLVLACPLVEATRGLIGTEELMSMRSDSVLVNVARGEVIEENALETALQRNRIRGAALDVFEEEPLPPESPLWDLPNAIVTPHMAGTTPKYGDRIGSLFEENYRQYVAGDLDDLRNRVV</sequence>
<dbReference type="InterPro" id="IPR029753">
    <property type="entry name" value="D-isomer_DH_CS"/>
</dbReference>
<keyword evidence="2" id="KW-0520">NAD</keyword>
<gene>
    <name evidence="6" type="ORF">SAMN04488066_11818</name>
</gene>
<evidence type="ECO:0000256" key="2">
    <source>
        <dbReference type="ARBA" id="ARBA00023027"/>
    </source>
</evidence>
<evidence type="ECO:0000259" key="5">
    <source>
        <dbReference type="Pfam" id="PF02826"/>
    </source>
</evidence>
<proteinExistence type="inferred from homology"/>
<dbReference type="AlphaFoldDB" id="A0A1I3C345"/>
<feature type="domain" description="D-isomer specific 2-hydroxyacid dehydrogenase NAD-binding" evidence="5">
    <location>
        <begin position="125"/>
        <end position="299"/>
    </location>
</feature>
<dbReference type="PANTHER" id="PTHR43333">
    <property type="entry name" value="2-HACID_DH_C DOMAIN-CONTAINING PROTEIN"/>
    <property type="match status" value="1"/>
</dbReference>
<evidence type="ECO:0000256" key="1">
    <source>
        <dbReference type="ARBA" id="ARBA00023002"/>
    </source>
</evidence>
<dbReference type="EMBL" id="FOPZ01000018">
    <property type="protein sequence ID" value="SFH68870.1"/>
    <property type="molecule type" value="Genomic_DNA"/>
</dbReference>
<dbReference type="InterPro" id="IPR006140">
    <property type="entry name" value="D-isomer_DH_NAD-bd"/>
</dbReference>
<keyword evidence="1 3" id="KW-0560">Oxidoreductase</keyword>
<keyword evidence="7" id="KW-1185">Reference proteome</keyword>
<organism evidence="6 7">
    <name type="scientific">Halorubrum aquaticum</name>
    <dbReference type="NCBI Taxonomy" id="387340"/>
    <lineage>
        <taxon>Archaea</taxon>
        <taxon>Methanobacteriati</taxon>
        <taxon>Methanobacteriota</taxon>
        <taxon>Stenosarchaea group</taxon>
        <taxon>Halobacteria</taxon>
        <taxon>Halobacteriales</taxon>
        <taxon>Haloferacaceae</taxon>
        <taxon>Halorubrum</taxon>
    </lineage>
</organism>
<evidence type="ECO:0000259" key="4">
    <source>
        <dbReference type="Pfam" id="PF00389"/>
    </source>
</evidence>
<dbReference type="Gene3D" id="3.40.50.720">
    <property type="entry name" value="NAD(P)-binding Rossmann-like Domain"/>
    <property type="match status" value="2"/>
</dbReference>
<dbReference type="GO" id="GO:0051287">
    <property type="term" value="F:NAD binding"/>
    <property type="evidence" value="ECO:0007669"/>
    <property type="project" value="InterPro"/>
</dbReference>
<dbReference type="Proteomes" id="UP000323537">
    <property type="component" value="Unassembled WGS sequence"/>
</dbReference>
<evidence type="ECO:0000313" key="7">
    <source>
        <dbReference type="Proteomes" id="UP000323537"/>
    </source>
</evidence>
<dbReference type="OrthoDB" id="168224at2157"/>
<feature type="domain" description="D-isomer specific 2-hydroxyacid dehydrogenase catalytic" evidence="4">
    <location>
        <begin position="61"/>
        <end position="330"/>
    </location>
</feature>
<dbReference type="FunFam" id="3.40.50.720:FF:000363">
    <property type="entry name" value="D-isomer specific 2-hydroxyacid dehydrogenase"/>
    <property type="match status" value="1"/>
</dbReference>
<dbReference type="Pfam" id="PF02826">
    <property type="entry name" value="2-Hacid_dh_C"/>
    <property type="match status" value="1"/>
</dbReference>